<dbReference type="OrthoDB" id="5356769at2759"/>
<feature type="non-terminal residue" evidence="1">
    <location>
        <position position="1"/>
    </location>
</feature>
<organism evidence="1 2">
    <name type="scientific">Paraphoma chrysanthemicola</name>
    <dbReference type="NCBI Taxonomy" id="798071"/>
    <lineage>
        <taxon>Eukaryota</taxon>
        <taxon>Fungi</taxon>
        <taxon>Dikarya</taxon>
        <taxon>Ascomycota</taxon>
        <taxon>Pezizomycotina</taxon>
        <taxon>Dothideomycetes</taxon>
        <taxon>Pleosporomycetidae</taxon>
        <taxon>Pleosporales</taxon>
        <taxon>Pleosporineae</taxon>
        <taxon>Phaeosphaeriaceae</taxon>
        <taxon>Paraphoma</taxon>
    </lineage>
</organism>
<gene>
    <name evidence="1" type="ORF">FB567DRAFT_416318</name>
</gene>
<reference evidence="1" key="1">
    <citation type="journal article" date="2021" name="Nat. Commun.">
        <title>Genetic determinants of endophytism in the Arabidopsis root mycobiome.</title>
        <authorList>
            <person name="Mesny F."/>
            <person name="Miyauchi S."/>
            <person name="Thiergart T."/>
            <person name="Pickel B."/>
            <person name="Atanasova L."/>
            <person name="Karlsson M."/>
            <person name="Huettel B."/>
            <person name="Barry K.W."/>
            <person name="Haridas S."/>
            <person name="Chen C."/>
            <person name="Bauer D."/>
            <person name="Andreopoulos W."/>
            <person name="Pangilinan J."/>
            <person name="LaButti K."/>
            <person name="Riley R."/>
            <person name="Lipzen A."/>
            <person name="Clum A."/>
            <person name="Drula E."/>
            <person name="Henrissat B."/>
            <person name="Kohler A."/>
            <person name="Grigoriev I.V."/>
            <person name="Martin F.M."/>
            <person name="Hacquard S."/>
        </authorList>
    </citation>
    <scope>NUCLEOTIDE SEQUENCE</scope>
    <source>
        <strain evidence="1">MPI-SDFR-AT-0120</strain>
    </source>
</reference>
<dbReference type="Proteomes" id="UP000813461">
    <property type="component" value="Unassembled WGS sequence"/>
</dbReference>
<sequence>MDYYQCAIDDLHTEIRRRGRKPTGSPDRLSELLFEDDERRGADATTVKTEGLGIYVPRDVNLSRTAEFGRTNPANLLLNEKIVYWTMNTFFTTLQLFFASGRSCTIDGSRLPDGVLGLDPELRFRLTECTYEEEGCITKTVQPDKFARSFKGLRIREAVVAQRTSVAIKMNTSQREVQGSPLSASVIARDVHTVVGLRLDGMKEISYVWVRSGAVVSQDNRVWGDVRIAGLRNDVAPPVLAFPLHTLKPG</sequence>
<name>A0A8K0QSX6_9PLEO</name>
<dbReference type="AlphaFoldDB" id="A0A8K0QSX6"/>
<proteinExistence type="predicted"/>
<keyword evidence="2" id="KW-1185">Reference proteome</keyword>
<accession>A0A8K0QSX6</accession>
<protein>
    <submittedName>
        <fullName evidence="1">Uncharacterized protein</fullName>
    </submittedName>
</protein>
<comment type="caution">
    <text evidence="1">The sequence shown here is derived from an EMBL/GenBank/DDBJ whole genome shotgun (WGS) entry which is preliminary data.</text>
</comment>
<evidence type="ECO:0000313" key="2">
    <source>
        <dbReference type="Proteomes" id="UP000813461"/>
    </source>
</evidence>
<dbReference type="EMBL" id="JAGMVJ010000030">
    <property type="protein sequence ID" value="KAH7069357.1"/>
    <property type="molecule type" value="Genomic_DNA"/>
</dbReference>
<evidence type="ECO:0000313" key="1">
    <source>
        <dbReference type="EMBL" id="KAH7069357.1"/>
    </source>
</evidence>